<keyword evidence="2" id="KW-1185">Reference proteome</keyword>
<evidence type="ECO:0000313" key="2">
    <source>
        <dbReference type="Proteomes" id="UP001527090"/>
    </source>
</evidence>
<name>A0ABT4EG74_PAEAL</name>
<dbReference type="EMBL" id="JAMDLY010000014">
    <property type="protein sequence ID" value="MCY9531351.1"/>
    <property type="molecule type" value="Genomic_DNA"/>
</dbReference>
<sequence>MRKATDVEVSNLIEIFSVLEVEEIENPNSLFTNVGILDVYPKCLSIEDAAMLIGAEHNARYEHRFVEFFQRCVEMIPGSVYVLQRPIFSEPKHSEKAIFRIEESNDLLNILTFMTREQCFYNIYFIEAKTAIIGNFDLSWPIYSNSDNYNIFNEVARDVNLYIRTS</sequence>
<protein>
    <submittedName>
        <fullName evidence="1">Uncharacterized protein</fullName>
    </submittedName>
</protein>
<evidence type="ECO:0000313" key="1">
    <source>
        <dbReference type="EMBL" id="MCY9531351.1"/>
    </source>
</evidence>
<accession>A0ABT4EG74</accession>
<organism evidence="1 2">
    <name type="scientific">Paenibacillus alvei</name>
    <name type="common">Bacillus alvei</name>
    <dbReference type="NCBI Taxonomy" id="44250"/>
    <lineage>
        <taxon>Bacteria</taxon>
        <taxon>Bacillati</taxon>
        <taxon>Bacillota</taxon>
        <taxon>Bacilli</taxon>
        <taxon>Bacillales</taxon>
        <taxon>Paenibacillaceae</taxon>
        <taxon>Paenibacillus</taxon>
    </lineage>
</organism>
<reference evidence="1 2" key="1">
    <citation type="submission" date="2022-05" db="EMBL/GenBank/DDBJ databases">
        <title>Genome Sequencing of Bee-Associated Microbes.</title>
        <authorList>
            <person name="Dunlap C."/>
        </authorList>
    </citation>
    <scope>NUCLEOTIDE SEQUENCE [LARGE SCALE GENOMIC DNA]</scope>
    <source>
        <strain evidence="1 2">NRRL NRS-750</strain>
    </source>
</reference>
<dbReference type="RefSeq" id="WP_028532224.1">
    <property type="nucleotide sequence ID" value="NZ_JAMDLY010000014.1"/>
</dbReference>
<proteinExistence type="predicted"/>
<dbReference type="Proteomes" id="UP001527090">
    <property type="component" value="Unassembled WGS sequence"/>
</dbReference>
<gene>
    <name evidence="1" type="ORF">M5X04_18750</name>
</gene>
<comment type="caution">
    <text evidence="1">The sequence shown here is derived from an EMBL/GenBank/DDBJ whole genome shotgun (WGS) entry which is preliminary data.</text>
</comment>